<dbReference type="Proteomes" id="UP001279734">
    <property type="component" value="Unassembled WGS sequence"/>
</dbReference>
<evidence type="ECO:0000313" key="3">
    <source>
        <dbReference type="Proteomes" id="UP001279734"/>
    </source>
</evidence>
<feature type="transmembrane region" description="Helical" evidence="1">
    <location>
        <begin position="45"/>
        <end position="68"/>
    </location>
</feature>
<comment type="caution">
    <text evidence="2">The sequence shown here is derived from an EMBL/GenBank/DDBJ whole genome shotgun (WGS) entry which is preliminary data.</text>
</comment>
<evidence type="ECO:0000256" key="1">
    <source>
        <dbReference type="SAM" id="Phobius"/>
    </source>
</evidence>
<gene>
    <name evidence="2" type="ORF">Nepgr_024648</name>
</gene>
<organism evidence="2 3">
    <name type="scientific">Nepenthes gracilis</name>
    <name type="common">Slender pitcher plant</name>
    <dbReference type="NCBI Taxonomy" id="150966"/>
    <lineage>
        <taxon>Eukaryota</taxon>
        <taxon>Viridiplantae</taxon>
        <taxon>Streptophyta</taxon>
        <taxon>Embryophyta</taxon>
        <taxon>Tracheophyta</taxon>
        <taxon>Spermatophyta</taxon>
        <taxon>Magnoliopsida</taxon>
        <taxon>eudicotyledons</taxon>
        <taxon>Gunneridae</taxon>
        <taxon>Pentapetalae</taxon>
        <taxon>Caryophyllales</taxon>
        <taxon>Nepenthaceae</taxon>
        <taxon>Nepenthes</taxon>
    </lineage>
</organism>
<proteinExistence type="predicted"/>
<name>A0AAD3T3P1_NEPGR</name>
<evidence type="ECO:0000313" key="2">
    <source>
        <dbReference type="EMBL" id="GMH22805.1"/>
    </source>
</evidence>
<dbReference type="AlphaFoldDB" id="A0AAD3T3P1"/>
<protein>
    <submittedName>
        <fullName evidence="2">Uncharacterized protein</fullName>
    </submittedName>
</protein>
<reference evidence="2" key="1">
    <citation type="submission" date="2023-05" db="EMBL/GenBank/DDBJ databases">
        <title>Nepenthes gracilis genome sequencing.</title>
        <authorList>
            <person name="Fukushima K."/>
        </authorList>
    </citation>
    <scope>NUCLEOTIDE SEQUENCE</scope>
    <source>
        <strain evidence="2">SING2019-196</strain>
    </source>
</reference>
<sequence>MEREAVWRGGWLGDGGLGIILFVEASSKRRSRGGGFGGGGAGVQISFNVCADFVTTMAGVAMAATIIYSRRLI</sequence>
<keyword evidence="1" id="KW-0472">Membrane</keyword>
<keyword evidence="3" id="KW-1185">Reference proteome</keyword>
<accession>A0AAD3T3P1</accession>
<dbReference type="EMBL" id="BSYO01000025">
    <property type="protein sequence ID" value="GMH22805.1"/>
    <property type="molecule type" value="Genomic_DNA"/>
</dbReference>
<keyword evidence="1" id="KW-1133">Transmembrane helix</keyword>
<keyword evidence="1" id="KW-0812">Transmembrane</keyword>